<dbReference type="Proteomes" id="UP001500729">
    <property type="component" value="Unassembled WGS sequence"/>
</dbReference>
<dbReference type="RefSeq" id="WP_009946582.1">
    <property type="nucleotide sequence ID" value="NZ_BAAAGS010000021.1"/>
</dbReference>
<reference evidence="2" key="1">
    <citation type="journal article" date="2019" name="Int. J. Syst. Evol. Microbiol.">
        <title>The Global Catalogue of Microorganisms (GCM) 10K type strain sequencing project: providing services to taxonomists for standard genome sequencing and annotation.</title>
        <authorList>
            <consortium name="The Broad Institute Genomics Platform"/>
            <consortium name="The Broad Institute Genome Sequencing Center for Infectious Disease"/>
            <person name="Wu L."/>
            <person name="Ma J."/>
        </authorList>
    </citation>
    <scope>NUCLEOTIDE SEQUENCE [LARGE SCALE GENOMIC DNA]</scope>
    <source>
        <strain evidence="2">JCM 10303</strain>
    </source>
</reference>
<sequence>MNDNRVINQISGPRMEVKYRMMMPEHLSKIRMQDLIREAREARLAREVGAGRLWRRLAAYASDRADRAQRCR</sequence>
<accession>A0ABP3N386</accession>
<proteinExistence type="predicted"/>
<protein>
    <submittedName>
        <fullName evidence="1">Uncharacterized protein</fullName>
    </submittedName>
</protein>
<evidence type="ECO:0000313" key="2">
    <source>
        <dbReference type="Proteomes" id="UP001500729"/>
    </source>
</evidence>
<comment type="caution">
    <text evidence="1">The sequence shown here is derived from an EMBL/GenBank/DDBJ whole genome shotgun (WGS) entry which is preliminary data.</text>
</comment>
<name>A0ABP3N386_SACER</name>
<evidence type="ECO:0000313" key="1">
    <source>
        <dbReference type="EMBL" id="GAA0532255.1"/>
    </source>
</evidence>
<organism evidence="1 2">
    <name type="scientific">Saccharopolyspora erythraea</name>
    <name type="common">Streptomyces erythraeus</name>
    <dbReference type="NCBI Taxonomy" id="1836"/>
    <lineage>
        <taxon>Bacteria</taxon>
        <taxon>Bacillati</taxon>
        <taxon>Actinomycetota</taxon>
        <taxon>Actinomycetes</taxon>
        <taxon>Pseudonocardiales</taxon>
        <taxon>Pseudonocardiaceae</taxon>
        <taxon>Saccharopolyspora</taxon>
    </lineage>
</organism>
<gene>
    <name evidence="1" type="ORF">GCM10009533_34180</name>
</gene>
<keyword evidence="2" id="KW-1185">Reference proteome</keyword>
<dbReference type="EMBL" id="BAAAGS010000021">
    <property type="protein sequence ID" value="GAA0532255.1"/>
    <property type="molecule type" value="Genomic_DNA"/>
</dbReference>